<name>E0VAV8_PEDHC</name>
<dbReference type="EMBL" id="DS235016">
    <property type="protein sequence ID" value="EEB10514.1"/>
    <property type="molecule type" value="Genomic_DNA"/>
</dbReference>
<evidence type="ECO:0000313" key="7">
    <source>
        <dbReference type="Proteomes" id="UP000009046"/>
    </source>
</evidence>
<reference evidence="6" key="3">
    <citation type="submission" date="2020-05" db="UniProtKB">
        <authorList>
            <consortium name="EnsemblMetazoa"/>
        </authorList>
    </citation>
    <scope>IDENTIFICATION</scope>
    <source>
        <strain evidence="6">USDA</strain>
    </source>
</reference>
<dbReference type="CDD" id="cd07813">
    <property type="entry name" value="COQ10p_like"/>
    <property type="match status" value="1"/>
</dbReference>
<sequence>MRNFTFSKFHPVETSVIGSRDFNGVVHPVLQFQPFDYAVTRGFLLFRGNLQGTNKEYQGKKLVGYSADQMFDVVADVEKYQSFLPFCKRSHVTFRSKSNIKADLIIGFPPLVESYTSEVTLIKPQLIKAVCTEGKLFHYLLTIWKFSPGLKNNENTCIIDFYVSFNFKSALHSHLANLFFNELVRQMESAFYQEAQVRYGKPVVKMQTLNVLQKNS</sequence>
<gene>
    <name evidence="6" type="primary">8232711</name>
    <name evidence="5" type="ORF">Phum_PHUM045450</name>
</gene>
<accession>E0VAV8</accession>
<feature type="domain" description="Coenzyme Q-binding protein COQ10 START" evidence="4">
    <location>
        <begin position="63"/>
        <end position="191"/>
    </location>
</feature>
<evidence type="ECO:0000256" key="2">
    <source>
        <dbReference type="ARBA" id="ARBA00011814"/>
    </source>
</evidence>
<dbReference type="PANTHER" id="PTHR12901">
    <property type="entry name" value="SPERM PROTEIN HOMOLOG"/>
    <property type="match status" value="1"/>
</dbReference>
<dbReference type="SUPFAM" id="SSF55961">
    <property type="entry name" value="Bet v1-like"/>
    <property type="match status" value="1"/>
</dbReference>
<dbReference type="Proteomes" id="UP000009046">
    <property type="component" value="Unassembled WGS sequence"/>
</dbReference>
<dbReference type="KEGG" id="phu:Phum_PHUM045450"/>
<dbReference type="eggNOG" id="KOG3177">
    <property type="taxonomic scope" value="Eukaryota"/>
</dbReference>
<dbReference type="OMA" id="IDGPFKY"/>
<dbReference type="STRING" id="121224.E0VAV8"/>
<dbReference type="GO" id="GO:0005739">
    <property type="term" value="C:mitochondrion"/>
    <property type="evidence" value="ECO:0007669"/>
    <property type="project" value="TreeGrafter"/>
</dbReference>
<dbReference type="AlphaFoldDB" id="E0VAV8"/>
<dbReference type="FunCoup" id="E0VAV8">
    <property type="interactions" value="411"/>
</dbReference>
<comment type="similarity">
    <text evidence="1">Belongs to the COQ10 family.</text>
</comment>
<dbReference type="GeneID" id="8232711"/>
<evidence type="ECO:0000259" key="4">
    <source>
        <dbReference type="Pfam" id="PF03364"/>
    </source>
</evidence>
<protein>
    <submittedName>
        <fullName evidence="5 6">Protein COQ10, putative</fullName>
    </submittedName>
</protein>
<reference evidence="5" key="1">
    <citation type="submission" date="2007-04" db="EMBL/GenBank/DDBJ databases">
        <title>Annotation of Pediculus humanus corporis strain USDA.</title>
        <authorList>
            <person name="Kirkness E."/>
            <person name="Hannick L."/>
            <person name="Hass B."/>
            <person name="Bruggner R."/>
            <person name="Lawson D."/>
            <person name="Bidwell S."/>
            <person name="Joardar V."/>
            <person name="Caler E."/>
            <person name="Walenz B."/>
            <person name="Inman J."/>
            <person name="Schobel S."/>
            <person name="Galinsky K."/>
            <person name="Amedeo P."/>
            <person name="Strausberg R."/>
        </authorList>
    </citation>
    <scope>NUCLEOTIDE SEQUENCE</scope>
    <source>
        <strain evidence="5">USDA</strain>
    </source>
</reference>
<dbReference type="HOGENOM" id="CLU_079653_0_0_1"/>
<comment type="subunit">
    <text evidence="2">Interacts with coenzyme Q.</text>
</comment>
<dbReference type="EnsemblMetazoa" id="PHUM045450-RA">
    <property type="protein sequence ID" value="PHUM045450-PA"/>
    <property type="gene ID" value="PHUM045450"/>
</dbReference>
<dbReference type="OrthoDB" id="292693at2759"/>
<dbReference type="PANTHER" id="PTHR12901:SF10">
    <property type="entry name" value="COENZYME Q-BINDING PROTEIN COQ10, MITOCHONDRIAL"/>
    <property type="match status" value="1"/>
</dbReference>
<proteinExistence type="inferred from homology"/>
<organism>
    <name type="scientific">Pediculus humanus subsp. corporis</name>
    <name type="common">Body louse</name>
    <dbReference type="NCBI Taxonomy" id="121224"/>
    <lineage>
        <taxon>Eukaryota</taxon>
        <taxon>Metazoa</taxon>
        <taxon>Ecdysozoa</taxon>
        <taxon>Arthropoda</taxon>
        <taxon>Hexapoda</taxon>
        <taxon>Insecta</taxon>
        <taxon>Pterygota</taxon>
        <taxon>Neoptera</taxon>
        <taxon>Paraneoptera</taxon>
        <taxon>Psocodea</taxon>
        <taxon>Troctomorpha</taxon>
        <taxon>Phthiraptera</taxon>
        <taxon>Anoplura</taxon>
        <taxon>Pediculidae</taxon>
        <taxon>Pediculus</taxon>
    </lineage>
</organism>
<dbReference type="Pfam" id="PF03364">
    <property type="entry name" value="Polyketide_cyc"/>
    <property type="match status" value="1"/>
</dbReference>
<evidence type="ECO:0000256" key="3">
    <source>
        <dbReference type="ARBA" id="ARBA00024947"/>
    </source>
</evidence>
<keyword evidence="7" id="KW-1185">Reference proteome</keyword>
<dbReference type="Gene3D" id="3.30.530.20">
    <property type="match status" value="1"/>
</dbReference>
<dbReference type="InParanoid" id="E0VAV8"/>
<dbReference type="EMBL" id="AAZO01000531">
    <property type="status" value="NOT_ANNOTATED_CDS"/>
    <property type="molecule type" value="Genomic_DNA"/>
</dbReference>
<dbReference type="RefSeq" id="XP_002423252.1">
    <property type="nucleotide sequence ID" value="XM_002423207.1"/>
</dbReference>
<dbReference type="InterPro" id="IPR005031">
    <property type="entry name" value="COQ10_START"/>
</dbReference>
<evidence type="ECO:0000256" key="1">
    <source>
        <dbReference type="ARBA" id="ARBA00006885"/>
    </source>
</evidence>
<dbReference type="GO" id="GO:0048039">
    <property type="term" value="F:ubiquinone binding"/>
    <property type="evidence" value="ECO:0007669"/>
    <property type="project" value="InterPro"/>
</dbReference>
<reference evidence="5" key="2">
    <citation type="submission" date="2007-04" db="EMBL/GenBank/DDBJ databases">
        <title>The genome of the human body louse.</title>
        <authorList>
            <consortium name="The Human Body Louse Genome Consortium"/>
            <person name="Kirkness E."/>
            <person name="Walenz B."/>
            <person name="Hass B."/>
            <person name="Bruggner R."/>
            <person name="Strausberg R."/>
        </authorList>
    </citation>
    <scope>NUCLEOTIDE SEQUENCE</scope>
    <source>
        <strain evidence="5">USDA</strain>
    </source>
</reference>
<dbReference type="GO" id="GO:0045333">
    <property type="term" value="P:cellular respiration"/>
    <property type="evidence" value="ECO:0007669"/>
    <property type="project" value="InterPro"/>
</dbReference>
<dbReference type="InterPro" id="IPR044996">
    <property type="entry name" value="COQ10-like"/>
</dbReference>
<evidence type="ECO:0000313" key="5">
    <source>
        <dbReference type="EMBL" id="EEB10514.1"/>
    </source>
</evidence>
<dbReference type="InterPro" id="IPR023393">
    <property type="entry name" value="START-like_dom_sf"/>
</dbReference>
<evidence type="ECO:0000313" key="6">
    <source>
        <dbReference type="EnsemblMetazoa" id="PHUM045450-PA"/>
    </source>
</evidence>
<dbReference type="VEuPathDB" id="VectorBase:PHUM045450"/>
<comment type="function">
    <text evidence="3">Required for the function of coenzyme Q in the respiratory chain. May serve as a chaperone or may be involved in the transport of Q6 from its site of synthesis to the catalytic sites of the respiratory complexes.</text>
</comment>
<dbReference type="CTD" id="8232711"/>